<dbReference type="GO" id="GO:0016740">
    <property type="term" value="F:transferase activity"/>
    <property type="evidence" value="ECO:0007669"/>
    <property type="project" value="UniProtKB-KW"/>
</dbReference>
<dbReference type="InterPro" id="IPR001650">
    <property type="entry name" value="Helicase_C-like"/>
</dbReference>
<dbReference type="InterPro" id="IPR013083">
    <property type="entry name" value="Znf_RING/FYVE/PHD"/>
</dbReference>
<dbReference type="InterPro" id="IPR056244">
    <property type="entry name" value="RRM_DEAH11/12"/>
</dbReference>
<evidence type="ECO:0000256" key="1">
    <source>
        <dbReference type="ARBA" id="ARBA00008792"/>
    </source>
</evidence>
<organism evidence="18 19">
    <name type="scientific">Tagetes erecta</name>
    <name type="common">African marigold</name>
    <dbReference type="NCBI Taxonomy" id="13708"/>
    <lineage>
        <taxon>Eukaryota</taxon>
        <taxon>Viridiplantae</taxon>
        <taxon>Streptophyta</taxon>
        <taxon>Embryophyta</taxon>
        <taxon>Tracheophyta</taxon>
        <taxon>Spermatophyta</taxon>
        <taxon>Magnoliopsida</taxon>
        <taxon>eudicotyledons</taxon>
        <taxon>Gunneridae</taxon>
        <taxon>Pentapetalae</taxon>
        <taxon>asterids</taxon>
        <taxon>campanulids</taxon>
        <taxon>Asterales</taxon>
        <taxon>Asteraceae</taxon>
        <taxon>Asteroideae</taxon>
        <taxon>Heliantheae alliance</taxon>
        <taxon>Tageteae</taxon>
        <taxon>Tagetes</taxon>
    </lineage>
</organism>
<dbReference type="SMART" id="SM00490">
    <property type="entry name" value="HELICc"/>
    <property type="match status" value="1"/>
</dbReference>
<sequence>MITDQIVPMHRKNPPFPANNRSTDQFHHHRRRDRVLGSCSSPSAAATATNRRANFVIELRSQNHEQNSYNRHEIVTLMGKLKHVPDDFCLYETGVVAGRFYYQQWFNALETIVYMWQVLLDGRISFMPRLVQNLLVPSDTEELNSRLRVLFKSRIIGLMEGDSVMKLMKKLDEVVQEIDRIDLLLKKPKRLMVHIELSKKKEGNVRERELIRRRINEFKAGMECLVDYLDGKVSDCSDVKVLLLKGVFNWNKIYWFIKRECRRLDDGLPIYADRMDILWQIHSQQVMVLIGETGSGKSTQLVQYLADSAIAADKSIVCTQPRRLAAMSLANRVEEESRGCLEDNSVIFSSSYSSSHQFDSKVIYMTDHCLLQHYMNDKDFSWASCIIVDEAHERSLNTDLLLALIKDLLYRRSDLRLIIMSATADAQQLSKYFFGCHTYHVVGRTFPVDIIYAPETSHNAEFSFVPSYVSDVLKRVGEIHRTEEQGTILAFLTSQMEVEWACEQFKVPYTVALPLHGKLSHEEQHRVFLNYPDRRKVIFSTNLAETSLTIPGVKYVVDSGMVKENWFEPGTGMNVLRVCKTSQSSANQRAGRAGRTEPGKCFRVYGESDFRSMPCHQEPEIRRVNLGIAVLRILAFGILNIKEFDFIDAPCNAAIESAIKNLIQLGAIVLENGFHKLTKDGRMLVKLGIEPRLGKMILKCFENRLGKEGLVLAAVMSNSSCIFCRVGKEEEKQKSDCLKVQFCHPGGDLFTLLSVYKKWECVPRDKRNQWCWENSINAKSMRRCQEAIQEMESCLQHEFNIIIPSYWRWDPETDTEYDKILKDVILSASGDNIAMYSGNDNFGYEVASTGTHLRLHPSCSLLIFGERPRWVAFGEIIAMPNQYLVCVTSVDFDSLQNLFPAPFDISQVESRKLQIKVLTGFGTTLLKRFCGKSNTSMKHLVSHIKETVKDDRIRVEVSVDHNEVHLFASSQHMGRVSEIVSSLLEREGNWLENECFDRPLFPGRHGLPPVALIGSGAEIKHLELEKRCLTVDILIHGPHDVDEKELLSFLEKLTSGNICALHRLNGIVSQENEKWGRVTFLTPEAAEKATQLTPVDFNGCKLKIAPSRSTFGGDHKFLSFPAVKVKLLWPRRLNRGFAFVKCHPDDVTGMVDDFLHVNIRGKFINCRKSVKSADTVMLLGLDVDVFEAELLEALTRSTNRKILHCSLPRAVAVENPPLTALEEALLREVRSFIPSTAGAGSSKNECVHVHIFPGEPTEYFMKADVYFDGSLHLEAAKALEQIHGKALPGCQPWQKIECQQLFNSILSCPASVYVVIKDQLHTLLKKLELRKGVEIFFDRNDNGTYRVKISAQATKIVAECRRPLEQLMNGKTIISERLTPPVMQLYLSREGFTLQKSIQRETGTYFIFDRHSRTLKVFGPLNKLDLAQNKMVQSLVTLHDNKQLDVHLRGPTFPPDLMKKVVERFGPGLQSLKERFPGSDLTLNTRHHIISVRGSKELKQQVEEAIHEIVSTTNSTPGQTIKCQTASSQTPSCSICLCDVEDGYRLEKCNHEFCRSCLVEQIESAIKNLGKSFPIRCAHEGCGAMLLVPDLKALVLPDKLDELFRSSLGSFVESSFGKYRFCPSVDCPNVYQVTDDERPFVCGACSVETCSRCHLEYHQLISCEMYMELKRDPDLSLKEWMKGKEDVRKCPVCQLTIEKIEGCNHMECRCGIHMCWVCLDHFGSSEECYAHLRSIHRAIV</sequence>
<evidence type="ECO:0000256" key="2">
    <source>
        <dbReference type="ARBA" id="ARBA00012552"/>
    </source>
</evidence>
<dbReference type="SUPFAM" id="SSF54928">
    <property type="entry name" value="RNA-binding domain, RBD"/>
    <property type="match status" value="1"/>
</dbReference>
<dbReference type="Pfam" id="PF21010">
    <property type="entry name" value="HA2_C"/>
    <property type="match status" value="1"/>
</dbReference>
<dbReference type="Pfam" id="PF07717">
    <property type="entry name" value="OB_NTP_bind"/>
    <property type="match status" value="1"/>
</dbReference>
<evidence type="ECO:0000313" key="19">
    <source>
        <dbReference type="Proteomes" id="UP001229421"/>
    </source>
</evidence>
<keyword evidence="7" id="KW-0863">Zinc-finger</keyword>
<dbReference type="GO" id="GO:0003724">
    <property type="term" value="F:RNA helicase activity"/>
    <property type="evidence" value="ECO:0007669"/>
    <property type="project" value="UniProtKB-EC"/>
</dbReference>
<dbReference type="FunFam" id="1.20.120.1750:FF:000020">
    <property type="entry name" value="ATP-dependent RNA helicase DEAH12 chloroplastic"/>
    <property type="match status" value="1"/>
</dbReference>
<dbReference type="FunFam" id="3.40.50.300:FF:002114">
    <property type="entry name" value="ATP-dependent RNA helicase DEAH12 chloroplastic"/>
    <property type="match status" value="1"/>
</dbReference>
<dbReference type="InterPro" id="IPR056245">
    <property type="entry name" value="KH_DEAH11/12"/>
</dbReference>
<protein>
    <recommendedName>
        <fullName evidence="2">RNA helicase</fullName>
        <ecNumber evidence="2">3.6.4.13</ecNumber>
    </recommendedName>
</protein>
<evidence type="ECO:0000256" key="6">
    <source>
        <dbReference type="ARBA" id="ARBA00022741"/>
    </source>
</evidence>
<keyword evidence="5" id="KW-0677">Repeat</keyword>
<dbReference type="EC" id="3.6.4.13" evidence="2"/>
<dbReference type="CDD" id="cd18791">
    <property type="entry name" value="SF2_C_RHA"/>
    <property type="match status" value="1"/>
</dbReference>
<dbReference type="Pfam" id="PF26200">
    <property type="entry name" value="Rcat_RNF216"/>
    <property type="match status" value="1"/>
</dbReference>
<keyword evidence="10" id="KW-0347">Helicase</keyword>
<dbReference type="InterPro" id="IPR002464">
    <property type="entry name" value="DNA/RNA_helicase_DEAH_CS"/>
</dbReference>
<keyword evidence="9" id="KW-0378">Hydrolase</keyword>
<dbReference type="InterPro" id="IPR035979">
    <property type="entry name" value="RBD_domain_sf"/>
</dbReference>
<keyword evidence="12" id="KW-0067">ATP-binding</keyword>
<evidence type="ECO:0000256" key="8">
    <source>
        <dbReference type="ARBA" id="ARBA00022786"/>
    </source>
</evidence>
<evidence type="ECO:0000256" key="11">
    <source>
        <dbReference type="ARBA" id="ARBA00022833"/>
    </source>
</evidence>
<dbReference type="InterPro" id="IPR013087">
    <property type="entry name" value="Znf_C2H2_type"/>
</dbReference>
<dbReference type="EMBL" id="JAUHHV010000001">
    <property type="protein sequence ID" value="KAK1439472.1"/>
    <property type="molecule type" value="Genomic_DNA"/>
</dbReference>
<dbReference type="Pfam" id="PF24638">
    <property type="entry name" value="KH_DEAH11_1st"/>
    <property type="match status" value="1"/>
</dbReference>
<dbReference type="InterPro" id="IPR002867">
    <property type="entry name" value="IBR_dom"/>
</dbReference>
<dbReference type="FunFam" id="3.40.50.300:FF:001279">
    <property type="entry name" value="ATP-dependent RNA helicase DEAH12 chloroplastic"/>
    <property type="match status" value="1"/>
</dbReference>
<dbReference type="SUPFAM" id="SSF52540">
    <property type="entry name" value="P-loop containing nucleoside triphosphate hydrolases"/>
    <property type="match status" value="1"/>
</dbReference>
<dbReference type="SUPFAM" id="SSF57850">
    <property type="entry name" value="RING/U-box"/>
    <property type="match status" value="3"/>
</dbReference>
<evidence type="ECO:0000259" key="16">
    <source>
        <dbReference type="PROSITE" id="PS51194"/>
    </source>
</evidence>
<evidence type="ECO:0000256" key="7">
    <source>
        <dbReference type="ARBA" id="ARBA00022771"/>
    </source>
</evidence>
<dbReference type="Pfam" id="PF24637">
    <property type="entry name" value="RRM_DEAH11"/>
    <property type="match status" value="1"/>
</dbReference>
<dbReference type="Gene3D" id="1.20.120.1080">
    <property type="match status" value="1"/>
</dbReference>
<gene>
    <name evidence="18" type="ORF">QVD17_05290</name>
</gene>
<dbReference type="PROSITE" id="PS51194">
    <property type="entry name" value="HELICASE_CTER"/>
    <property type="match status" value="1"/>
</dbReference>
<dbReference type="Pfam" id="PF00097">
    <property type="entry name" value="zf-C3HC4"/>
    <property type="match status" value="1"/>
</dbReference>
<dbReference type="PROSITE" id="PS00028">
    <property type="entry name" value="ZINC_FINGER_C2H2_1"/>
    <property type="match status" value="1"/>
</dbReference>
<evidence type="ECO:0000256" key="9">
    <source>
        <dbReference type="ARBA" id="ARBA00022801"/>
    </source>
</evidence>
<dbReference type="InterPro" id="IPR011545">
    <property type="entry name" value="DEAD/DEAH_box_helicase_dom"/>
</dbReference>
<dbReference type="InterPro" id="IPR027417">
    <property type="entry name" value="P-loop_NTPase"/>
</dbReference>
<keyword evidence="4" id="KW-0479">Metal-binding</keyword>
<dbReference type="Pfam" id="PF01485">
    <property type="entry name" value="IBR"/>
    <property type="match status" value="1"/>
</dbReference>
<name>A0AAD8PBE4_TARER</name>
<dbReference type="InterPro" id="IPR056247">
    <property type="entry name" value="KH_DEAH11/12_2nd"/>
</dbReference>
<keyword evidence="6" id="KW-0547">Nucleotide-binding</keyword>
<accession>A0AAD8PBE4</accession>
<dbReference type="PROSITE" id="PS51192">
    <property type="entry name" value="HELICASE_ATP_BIND_1"/>
    <property type="match status" value="1"/>
</dbReference>
<dbReference type="InterPro" id="IPR011709">
    <property type="entry name" value="DEAD-box_helicase_OB_fold"/>
</dbReference>
<dbReference type="PROSITE" id="PS00518">
    <property type="entry name" value="ZF_RING_1"/>
    <property type="match status" value="1"/>
</dbReference>
<dbReference type="InterPro" id="IPR017907">
    <property type="entry name" value="Znf_RING_CS"/>
</dbReference>
<evidence type="ECO:0000259" key="17">
    <source>
        <dbReference type="PROSITE" id="PS51873"/>
    </source>
</evidence>
<dbReference type="Gene3D" id="1.20.120.1750">
    <property type="match status" value="1"/>
</dbReference>
<dbReference type="PANTHER" id="PTHR18934:SF81">
    <property type="entry name" value="ATP-DEPENDENT RNA HELICASE DEAH11, CHLOROPLASTIC-RELATED"/>
    <property type="match status" value="1"/>
</dbReference>
<keyword evidence="3" id="KW-0808">Transferase</keyword>
<evidence type="ECO:0000313" key="18">
    <source>
        <dbReference type="EMBL" id="KAK1439472.1"/>
    </source>
</evidence>
<dbReference type="InterPro" id="IPR056248">
    <property type="entry name" value="RBD_DEAH11/12"/>
</dbReference>
<keyword evidence="8" id="KW-0833">Ubl conjugation pathway</keyword>
<dbReference type="Pfam" id="PF24475">
    <property type="entry name" value="RBD_DEAH11"/>
    <property type="match status" value="1"/>
</dbReference>
<proteinExistence type="inferred from homology"/>
<dbReference type="PROSITE" id="PS00690">
    <property type="entry name" value="DEAH_ATP_HELICASE"/>
    <property type="match status" value="1"/>
</dbReference>
<keyword evidence="19" id="KW-1185">Reference proteome</keyword>
<dbReference type="Pfam" id="PF24471">
    <property type="entry name" value="KH_DEAH11"/>
    <property type="match status" value="1"/>
</dbReference>
<comment type="similarity">
    <text evidence="1">Belongs to the DEAD box helicase family. DEAH subfamily.</text>
</comment>
<evidence type="ECO:0000256" key="12">
    <source>
        <dbReference type="ARBA" id="ARBA00022840"/>
    </source>
</evidence>
<dbReference type="GO" id="GO:0008270">
    <property type="term" value="F:zinc ion binding"/>
    <property type="evidence" value="ECO:0007669"/>
    <property type="project" value="UniProtKB-KW"/>
</dbReference>
<evidence type="ECO:0000256" key="14">
    <source>
        <dbReference type="SAM" id="MobiDB-lite"/>
    </source>
</evidence>
<dbReference type="SMART" id="SM00487">
    <property type="entry name" value="DEXDc"/>
    <property type="match status" value="1"/>
</dbReference>
<dbReference type="Pfam" id="PF00270">
    <property type="entry name" value="DEAD"/>
    <property type="match status" value="1"/>
</dbReference>
<dbReference type="InterPro" id="IPR044066">
    <property type="entry name" value="TRIAD_supradom"/>
</dbReference>
<dbReference type="CDD" id="cd20335">
    <property type="entry name" value="BRcat_RBR"/>
    <property type="match status" value="1"/>
</dbReference>
<dbReference type="InterPro" id="IPR014001">
    <property type="entry name" value="Helicase_ATP-bd"/>
</dbReference>
<dbReference type="InterPro" id="IPR007502">
    <property type="entry name" value="Helicase-assoc_dom"/>
</dbReference>
<dbReference type="Gene3D" id="3.30.40.10">
    <property type="entry name" value="Zinc/RING finger domain, C3HC4 (zinc finger)"/>
    <property type="match status" value="1"/>
</dbReference>
<dbReference type="GO" id="GO:0005524">
    <property type="term" value="F:ATP binding"/>
    <property type="evidence" value="ECO:0007669"/>
    <property type="project" value="UniProtKB-KW"/>
</dbReference>
<evidence type="ECO:0000256" key="13">
    <source>
        <dbReference type="ARBA" id="ARBA00047984"/>
    </source>
</evidence>
<evidence type="ECO:0000256" key="5">
    <source>
        <dbReference type="ARBA" id="ARBA00022737"/>
    </source>
</evidence>
<reference evidence="18" key="1">
    <citation type="journal article" date="2023" name="bioRxiv">
        <title>Improved chromosome-level genome assembly for marigold (Tagetes erecta).</title>
        <authorList>
            <person name="Jiang F."/>
            <person name="Yuan L."/>
            <person name="Wang S."/>
            <person name="Wang H."/>
            <person name="Xu D."/>
            <person name="Wang A."/>
            <person name="Fan W."/>
        </authorList>
    </citation>
    <scope>NUCLEOTIDE SEQUENCE</scope>
    <source>
        <strain evidence="18">WSJ</strain>
        <tissue evidence="18">Leaf</tissue>
    </source>
</reference>
<dbReference type="Proteomes" id="UP001229421">
    <property type="component" value="Unassembled WGS sequence"/>
</dbReference>
<evidence type="ECO:0000256" key="10">
    <source>
        <dbReference type="ARBA" id="ARBA00022806"/>
    </source>
</evidence>
<dbReference type="PROSITE" id="PS51873">
    <property type="entry name" value="TRIAD"/>
    <property type="match status" value="1"/>
</dbReference>
<feature type="domain" description="Helicase C-terminal" evidence="16">
    <location>
        <begin position="468"/>
        <end position="637"/>
    </location>
</feature>
<feature type="domain" description="RING-type" evidence="17">
    <location>
        <begin position="1529"/>
        <end position="1740"/>
    </location>
</feature>
<dbReference type="CDD" id="cd17917">
    <property type="entry name" value="DEXHc_RHA-like"/>
    <property type="match status" value="1"/>
</dbReference>
<dbReference type="SMART" id="SM00847">
    <property type="entry name" value="HA2"/>
    <property type="match status" value="1"/>
</dbReference>
<dbReference type="Pfam" id="PF00271">
    <property type="entry name" value="Helicase_C"/>
    <property type="match status" value="1"/>
</dbReference>
<evidence type="ECO:0000259" key="15">
    <source>
        <dbReference type="PROSITE" id="PS51192"/>
    </source>
</evidence>
<feature type="domain" description="Helicase ATP-binding" evidence="15">
    <location>
        <begin position="278"/>
        <end position="442"/>
    </location>
</feature>
<comment type="caution">
    <text evidence="18">The sequence shown here is derived from an EMBL/GenBank/DDBJ whole genome shotgun (WGS) entry which is preliminary data.</text>
</comment>
<dbReference type="InterPro" id="IPR018957">
    <property type="entry name" value="Znf_C3HC4_RING-type"/>
</dbReference>
<dbReference type="Gene3D" id="3.40.50.300">
    <property type="entry name" value="P-loop containing nucleotide triphosphate hydrolases"/>
    <property type="match status" value="2"/>
</dbReference>
<feature type="region of interest" description="Disordered" evidence="14">
    <location>
        <begin position="1"/>
        <end position="45"/>
    </location>
</feature>
<dbReference type="CDD" id="cd22585">
    <property type="entry name" value="Rcat_RBR_DEAH12-like"/>
    <property type="match status" value="1"/>
</dbReference>
<dbReference type="GO" id="GO:0016787">
    <property type="term" value="F:hydrolase activity"/>
    <property type="evidence" value="ECO:0007669"/>
    <property type="project" value="UniProtKB-KW"/>
</dbReference>
<evidence type="ECO:0000256" key="4">
    <source>
        <dbReference type="ARBA" id="ARBA00022723"/>
    </source>
</evidence>
<dbReference type="FunFam" id="1.20.120.1080:FF:000033">
    <property type="entry name" value="RBR-type E3 ubiquitin transferase"/>
    <property type="match status" value="1"/>
</dbReference>
<evidence type="ECO:0000256" key="3">
    <source>
        <dbReference type="ARBA" id="ARBA00022679"/>
    </source>
</evidence>
<keyword evidence="11" id="KW-0862">Zinc</keyword>
<dbReference type="SMART" id="SM00647">
    <property type="entry name" value="IBR"/>
    <property type="match status" value="2"/>
</dbReference>
<dbReference type="PANTHER" id="PTHR18934">
    <property type="entry name" value="ATP-DEPENDENT RNA HELICASE"/>
    <property type="match status" value="1"/>
</dbReference>
<dbReference type="Pfam" id="PF24641">
    <property type="entry name" value="KH_DEAH11_2nd"/>
    <property type="match status" value="1"/>
</dbReference>
<dbReference type="GO" id="GO:0003723">
    <property type="term" value="F:RNA binding"/>
    <property type="evidence" value="ECO:0007669"/>
    <property type="project" value="TreeGrafter"/>
</dbReference>
<comment type="catalytic activity">
    <reaction evidence="13">
        <text>ATP + H2O = ADP + phosphate + H(+)</text>
        <dbReference type="Rhea" id="RHEA:13065"/>
        <dbReference type="ChEBI" id="CHEBI:15377"/>
        <dbReference type="ChEBI" id="CHEBI:15378"/>
        <dbReference type="ChEBI" id="CHEBI:30616"/>
        <dbReference type="ChEBI" id="CHEBI:43474"/>
        <dbReference type="ChEBI" id="CHEBI:456216"/>
        <dbReference type="EC" id="3.6.4.13"/>
    </reaction>
</comment>
<dbReference type="InterPro" id="IPR056246">
    <property type="entry name" value="KH_DEAH11/12_1st"/>
</dbReference>